<dbReference type="EMBL" id="OX395133">
    <property type="protein sequence ID" value="CAI5781130.1"/>
    <property type="molecule type" value="Genomic_DNA"/>
</dbReference>
<evidence type="ECO:0000313" key="1">
    <source>
        <dbReference type="EMBL" id="CAI5781130.1"/>
    </source>
</evidence>
<organism evidence="1 2">
    <name type="scientific">Podarcis lilfordi</name>
    <name type="common">Lilford's wall lizard</name>
    <dbReference type="NCBI Taxonomy" id="74358"/>
    <lineage>
        <taxon>Eukaryota</taxon>
        <taxon>Metazoa</taxon>
        <taxon>Chordata</taxon>
        <taxon>Craniata</taxon>
        <taxon>Vertebrata</taxon>
        <taxon>Euteleostomi</taxon>
        <taxon>Lepidosauria</taxon>
        <taxon>Squamata</taxon>
        <taxon>Bifurcata</taxon>
        <taxon>Unidentata</taxon>
        <taxon>Episquamata</taxon>
        <taxon>Laterata</taxon>
        <taxon>Lacertibaenia</taxon>
        <taxon>Lacertidae</taxon>
        <taxon>Podarcis</taxon>
    </lineage>
</organism>
<accession>A0AA35KMV6</accession>
<proteinExistence type="predicted"/>
<name>A0AA35KMV6_9SAUR</name>
<keyword evidence="2" id="KW-1185">Reference proteome</keyword>
<gene>
    <name evidence="1" type="ORF">PODLI_1B042650</name>
</gene>
<dbReference type="Proteomes" id="UP001178461">
    <property type="component" value="Chromosome 8"/>
</dbReference>
<sequence length="95" mass="10867">MPFIFKKKIKNCCKLNVLEHALDTEKAPDSIHGRRKTESKFYNSEQLFPRTEKQLKIFGYTSLVVSSVILPHQHAGTPGIFALLSFNTDRHFSGM</sequence>
<dbReference type="AlphaFoldDB" id="A0AA35KMV6"/>
<evidence type="ECO:0000313" key="2">
    <source>
        <dbReference type="Proteomes" id="UP001178461"/>
    </source>
</evidence>
<reference evidence="1" key="1">
    <citation type="submission" date="2022-12" db="EMBL/GenBank/DDBJ databases">
        <authorList>
            <person name="Alioto T."/>
            <person name="Alioto T."/>
            <person name="Gomez Garrido J."/>
        </authorList>
    </citation>
    <scope>NUCLEOTIDE SEQUENCE</scope>
</reference>
<protein>
    <submittedName>
        <fullName evidence="1">Uncharacterized protein</fullName>
    </submittedName>
</protein>